<reference evidence="1 2" key="1">
    <citation type="journal article" date="2019" name="Commun. Biol.">
        <title>The bagworm genome reveals a unique fibroin gene that provides high tensile strength.</title>
        <authorList>
            <person name="Kono N."/>
            <person name="Nakamura H."/>
            <person name="Ohtoshi R."/>
            <person name="Tomita M."/>
            <person name="Numata K."/>
            <person name="Arakawa K."/>
        </authorList>
    </citation>
    <scope>NUCLEOTIDE SEQUENCE [LARGE SCALE GENOMIC DNA]</scope>
</reference>
<keyword evidence="2" id="KW-1185">Reference proteome</keyword>
<evidence type="ECO:0000313" key="1">
    <source>
        <dbReference type="EMBL" id="GBP52256.1"/>
    </source>
</evidence>
<evidence type="ECO:0000313" key="2">
    <source>
        <dbReference type="Proteomes" id="UP000299102"/>
    </source>
</evidence>
<sequence length="99" mass="10456">MVNVSGAKDIPVQISIHAYRVKIYDFCLLFCGTGASVVSRRPVPAPIGRVLAFSECVAVFRACVYKCVLVCAGAATTGHIALHTASSTSRGNQMVPTID</sequence>
<proteinExistence type="predicted"/>
<comment type="caution">
    <text evidence="1">The sequence shown here is derived from an EMBL/GenBank/DDBJ whole genome shotgun (WGS) entry which is preliminary data.</text>
</comment>
<gene>
    <name evidence="1" type="ORF">EVAR_83117_1</name>
</gene>
<dbReference type="EMBL" id="BGZK01000598">
    <property type="protein sequence ID" value="GBP52256.1"/>
    <property type="molecule type" value="Genomic_DNA"/>
</dbReference>
<dbReference type="Proteomes" id="UP000299102">
    <property type="component" value="Unassembled WGS sequence"/>
</dbReference>
<name>A0A4C1WLC3_EUMVA</name>
<protein>
    <submittedName>
        <fullName evidence="1">Uncharacterized protein</fullName>
    </submittedName>
</protein>
<organism evidence="1 2">
    <name type="scientific">Eumeta variegata</name>
    <name type="common">Bagworm moth</name>
    <name type="synonym">Eumeta japonica</name>
    <dbReference type="NCBI Taxonomy" id="151549"/>
    <lineage>
        <taxon>Eukaryota</taxon>
        <taxon>Metazoa</taxon>
        <taxon>Ecdysozoa</taxon>
        <taxon>Arthropoda</taxon>
        <taxon>Hexapoda</taxon>
        <taxon>Insecta</taxon>
        <taxon>Pterygota</taxon>
        <taxon>Neoptera</taxon>
        <taxon>Endopterygota</taxon>
        <taxon>Lepidoptera</taxon>
        <taxon>Glossata</taxon>
        <taxon>Ditrysia</taxon>
        <taxon>Tineoidea</taxon>
        <taxon>Psychidae</taxon>
        <taxon>Oiketicinae</taxon>
        <taxon>Eumeta</taxon>
    </lineage>
</organism>
<dbReference type="AlphaFoldDB" id="A0A4C1WLC3"/>
<accession>A0A4C1WLC3</accession>